<name>R7QDC1_CHOCR</name>
<keyword evidence="11" id="KW-1185">Reference proteome</keyword>
<evidence type="ECO:0000259" key="9">
    <source>
        <dbReference type="Pfam" id="PF00218"/>
    </source>
</evidence>
<dbReference type="OrthoDB" id="524799at2759"/>
<evidence type="ECO:0000256" key="5">
    <source>
        <dbReference type="ARBA" id="ARBA00022793"/>
    </source>
</evidence>
<dbReference type="OMA" id="METIVEC"/>
<dbReference type="UniPathway" id="UPA00035">
    <property type="reaction ID" value="UER00043"/>
</dbReference>
<dbReference type="GO" id="GO:0004640">
    <property type="term" value="F:phosphoribosylanthranilate isomerase activity"/>
    <property type="evidence" value="ECO:0007669"/>
    <property type="project" value="TreeGrafter"/>
</dbReference>
<dbReference type="EC" id="4.1.1.48" evidence="3"/>
<comment type="catalytic activity">
    <reaction evidence="1">
        <text>1-(2-carboxyphenylamino)-1-deoxy-D-ribulose 5-phosphate + H(+) = (1S,2R)-1-C-(indol-3-yl)glycerol 3-phosphate + CO2 + H2O</text>
        <dbReference type="Rhea" id="RHEA:23476"/>
        <dbReference type="ChEBI" id="CHEBI:15377"/>
        <dbReference type="ChEBI" id="CHEBI:15378"/>
        <dbReference type="ChEBI" id="CHEBI:16526"/>
        <dbReference type="ChEBI" id="CHEBI:58613"/>
        <dbReference type="ChEBI" id="CHEBI:58866"/>
        <dbReference type="EC" id="4.1.1.48"/>
    </reaction>
</comment>
<dbReference type="PANTHER" id="PTHR22854">
    <property type="entry name" value="TRYPTOPHAN BIOSYNTHESIS PROTEIN"/>
    <property type="match status" value="1"/>
</dbReference>
<dbReference type="GeneID" id="17323600"/>
<dbReference type="RefSeq" id="XP_005715883.1">
    <property type="nucleotide sequence ID" value="XM_005715826.1"/>
</dbReference>
<evidence type="ECO:0000313" key="10">
    <source>
        <dbReference type="EMBL" id="CDF36064.1"/>
    </source>
</evidence>
<dbReference type="Gene3D" id="3.20.20.70">
    <property type="entry name" value="Aldolase class I"/>
    <property type="match status" value="1"/>
</dbReference>
<keyword evidence="8" id="KW-0456">Lyase</keyword>
<protein>
    <recommendedName>
        <fullName evidence="3">indole-3-glycerol-phosphate synthase</fullName>
        <ecNumber evidence="3">4.1.1.48</ecNumber>
    </recommendedName>
</protein>
<feature type="domain" description="Indole-3-glycerol phosphate synthase" evidence="9">
    <location>
        <begin position="86"/>
        <end position="317"/>
    </location>
</feature>
<evidence type="ECO:0000256" key="1">
    <source>
        <dbReference type="ARBA" id="ARBA00001633"/>
    </source>
</evidence>
<dbReference type="Gramene" id="CDF36064">
    <property type="protein sequence ID" value="CDF36064"/>
    <property type="gene ID" value="CHC_T00004489001"/>
</dbReference>
<evidence type="ECO:0000256" key="4">
    <source>
        <dbReference type="ARBA" id="ARBA00022605"/>
    </source>
</evidence>
<dbReference type="Pfam" id="PF00218">
    <property type="entry name" value="IGPS"/>
    <property type="match status" value="1"/>
</dbReference>
<dbReference type="STRING" id="2769.R7QDC1"/>
<keyword evidence="4" id="KW-0028">Amino-acid biosynthesis</keyword>
<dbReference type="GO" id="GO:0000162">
    <property type="term" value="P:L-tryptophan biosynthetic process"/>
    <property type="evidence" value="ECO:0007669"/>
    <property type="project" value="UniProtKB-UniPathway"/>
</dbReference>
<comment type="pathway">
    <text evidence="2">Amino-acid biosynthesis; L-tryptophan biosynthesis; L-tryptophan from chorismate: step 4/5.</text>
</comment>
<evidence type="ECO:0000256" key="7">
    <source>
        <dbReference type="ARBA" id="ARBA00023141"/>
    </source>
</evidence>
<dbReference type="InterPro" id="IPR013798">
    <property type="entry name" value="Indole-3-glycerol_P_synth_dom"/>
</dbReference>
<dbReference type="GO" id="GO:0004425">
    <property type="term" value="F:indole-3-glycerol-phosphate synthase activity"/>
    <property type="evidence" value="ECO:0007669"/>
    <property type="project" value="UniProtKB-EC"/>
</dbReference>
<gene>
    <name evidence="10" type="ORF">CHC_T00004489001</name>
</gene>
<accession>R7QDC1</accession>
<dbReference type="Proteomes" id="UP000012073">
    <property type="component" value="Unassembled WGS sequence"/>
</dbReference>
<dbReference type="InterPro" id="IPR011060">
    <property type="entry name" value="RibuloseP-bd_barrel"/>
</dbReference>
<evidence type="ECO:0000256" key="2">
    <source>
        <dbReference type="ARBA" id="ARBA00004696"/>
    </source>
</evidence>
<keyword evidence="5" id="KW-0210">Decarboxylase</keyword>
<dbReference type="EMBL" id="HG001759">
    <property type="protein sequence ID" value="CDF36064.1"/>
    <property type="molecule type" value="Genomic_DNA"/>
</dbReference>
<evidence type="ECO:0000256" key="6">
    <source>
        <dbReference type="ARBA" id="ARBA00022822"/>
    </source>
</evidence>
<organism evidence="10 11">
    <name type="scientific">Chondrus crispus</name>
    <name type="common">Carrageen Irish moss</name>
    <name type="synonym">Polymorpha crispa</name>
    <dbReference type="NCBI Taxonomy" id="2769"/>
    <lineage>
        <taxon>Eukaryota</taxon>
        <taxon>Rhodophyta</taxon>
        <taxon>Florideophyceae</taxon>
        <taxon>Rhodymeniophycidae</taxon>
        <taxon>Gigartinales</taxon>
        <taxon>Gigartinaceae</taxon>
        <taxon>Chondrus</taxon>
    </lineage>
</organism>
<keyword evidence="6" id="KW-0822">Tryptophan biosynthesis</keyword>
<dbReference type="PhylomeDB" id="R7QDC1"/>
<dbReference type="PANTHER" id="PTHR22854:SF2">
    <property type="entry name" value="INDOLE-3-GLYCEROL-PHOSPHATE SYNTHASE"/>
    <property type="match status" value="1"/>
</dbReference>
<dbReference type="SUPFAM" id="SSF51366">
    <property type="entry name" value="Ribulose-phoshate binding barrel"/>
    <property type="match status" value="1"/>
</dbReference>
<proteinExistence type="predicted"/>
<reference evidence="11" key="1">
    <citation type="journal article" date="2013" name="Proc. Natl. Acad. Sci. U.S.A.">
        <title>Genome structure and metabolic features in the red seaweed Chondrus crispus shed light on evolution of the Archaeplastida.</title>
        <authorList>
            <person name="Collen J."/>
            <person name="Porcel B."/>
            <person name="Carre W."/>
            <person name="Ball S.G."/>
            <person name="Chaparro C."/>
            <person name="Tonon T."/>
            <person name="Barbeyron T."/>
            <person name="Michel G."/>
            <person name="Noel B."/>
            <person name="Valentin K."/>
            <person name="Elias M."/>
            <person name="Artiguenave F."/>
            <person name="Arun A."/>
            <person name="Aury J.M."/>
            <person name="Barbosa-Neto J.F."/>
            <person name="Bothwell J.H."/>
            <person name="Bouget F.Y."/>
            <person name="Brillet L."/>
            <person name="Cabello-Hurtado F."/>
            <person name="Capella-Gutierrez S."/>
            <person name="Charrier B."/>
            <person name="Cladiere L."/>
            <person name="Cock J.M."/>
            <person name="Coelho S.M."/>
            <person name="Colleoni C."/>
            <person name="Czjzek M."/>
            <person name="Da Silva C."/>
            <person name="Delage L."/>
            <person name="Denoeud F."/>
            <person name="Deschamps P."/>
            <person name="Dittami S.M."/>
            <person name="Gabaldon T."/>
            <person name="Gachon C.M."/>
            <person name="Groisillier A."/>
            <person name="Herve C."/>
            <person name="Jabbari K."/>
            <person name="Katinka M."/>
            <person name="Kloareg B."/>
            <person name="Kowalczyk N."/>
            <person name="Labadie K."/>
            <person name="Leblanc C."/>
            <person name="Lopez P.J."/>
            <person name="McLachlan D.H."/>
            <person name="Meslet-Cladiere L."/>
            <person name="Moustafa A."/>
            <person name="Nehr Z."/>
            <person name="Nyvall Collen P."/>
            <person name="Panaud O."/>
            <person name="Partensky F."/>
            <person name="Poulain J."/>
            <person name="Rensing S.A."/>
            <person name="Rousvoal S."/>
            <person name="Samson G."/>
            <person name="Symeonidi A."/>
            <person name="Weissenbach J."/>
            <person name="Zambounis A."/>
            <person name="Wincker P."/>
            <person name="Boyen C."/>
        </authorList>
    </citation>
    <scope>NUCLEOTIDE SEQUENCE [LARGE SCALE GENOMIC DNA]</scope>
    <source>
        <strain evidence="11">cv. Stackhouse</strain>
    </source>
</reference>
<dbReference type="KEGG" id="ccp:CHC_T00004489001"/>
<dbReference type="AlphaFoldDB" id="R7QDC1"/>
<evidence type="ECO:0000313" key="11">
    <source>
        <dbReference type="Proteomes" id="UP000012073"/>
    </source>
</evidence>
<sequence>METAFLHCGVTGLRKTNFTKATAFTPHRHHVRSRNLQVKRRRYSPPSMVWKPQGLLQEAVEIQKLQVELMEETLTERPDHPINTRRAFYAPKTDHRFSQALRRRDGTLSIVAAVKRMQPMPVGEKPEAVAELEDLPLDTRALECNGADAALVYTDAMRYGIALTELPGIAKELKGSTTDFGMPIARHDLIIDPVQIAEAGECGACAVTIVAGAVLPDLLELLNAATAMGMETIVECHTELELDLAMECGATIVFLTNFDRTRNQLVPGTAEKLVQDVPPWVLKLGGGGIEDARTCWNYLDAGFNGVVLGRCLLRSRRPSGFMSEIRSQKRVTGDIFSGAFGKPFSEEFEM</sequence>
<evidence type="ECO:0000256" key="3">
    <source>
        <dbReference type="ARBA" id="ARBA00012362"/>
    </source>
</evidence>
<dbReference type="InterPro" id="IPR013785">
    <property type="entry name" value="Aldolase_TIM"/>
</dbReference>
<evidence type="ECO:0000256" key="8">
    <source>
        <dbReference type="ARBA" id="ARBA00023239"/>
    </source>
</evidence>
<dbReference type="InterPro" id="IPR045186">
    <property type="entry name" value="Indole-3-glycerol_P_synth"/>
</dbReference>
<keyword evidence="7" id="KW-0057">Aromatic amino acid biosynthesis</keyword>